<dbReference type="NCBIfam" id="TIGR02532">
    <property type="entry name" value="IV_pilin_GFxxxE"/>
    <property type="match status" value="1"/>
</dbReference>
<name>A0A5C5ZG06_9BACT</name>
<protein>
    <recommendedName>
        <fullName evidence="5">Prepilin-type N-terminal cleavage/methylation domain-containing protein</fullName>
    </recommendedName>
</protein>
<evidence type="ECO:0000313" key="3">
    <source>
        <dbReference type="EMBL" id="TWT86146.1"/>
    </source>
</evidence>
<accession>A0A5C5ZG06</accession>
<evidence type="ECO:0008006" key="5">
    <source>
        <dbReference type="Google" id="ProtNLM"/>
    </source>
</evidence>
<dbReference type="PROSITE" id="PS00409">
    <property type="entry name" value="PROKAR_NTER_METHYL"/>
    <property type="match status" value="1"/>
</dbReference>
<dbReference type="EMBL" id="SJPQ01000006">
    <property type="protein sequence ID" value="TWT86146.1"/>
    <property type="molecule type" value="Genomic_DNA"/>
</dbReference>
<keyword evidence="2" id="KW-1133">Transmembrane helix</keyword>
<evidence type="ECO:0000256" key="2">
    <source>
        <dbReference type="SAM" id="Phobius"/>
    </source>
</evidence>
<dbReference type="InterPro" id="IPR012902">
    <property type="entry name" value="N_methyl_site"/>
</dbReference>
<reference evidence="3 4" key="1">
    <citation type="submission" date="2019-02" db="EMBL/GenBank/DDBJ databases">
        <title>Deep-cultivation of Planctomycetes and their phenomic and genomic characterization uncovers novel biology.</title>
        <authorList>
            <person name="Wiegand S."/>
            <person name="Jogler M."/>
            <person name="Boedeker C."/>
            <person name="Pinto D."/>
            <person name="Vollmers J."/>
            <person name="Rivas-Marin E."/>
            <person name="Kohn T."/>
            <person name="Peeters S.H."/>
            <person name="Heuer A."/>
            <person name="Rast P."/>
            <person name="Oberbeckmann S."/>
            <person name="Bunk B."/>
            <person name="Jeske O."/>
            <person name="Meyerdierks A."/>
            <person name="Storesund J.E."/>
            <person name="Kallscheuer N."/>
            <person name="Luecker S."/>
            <person name="Lage O.M."/>
            <person name="Pohl T."/>
            <person name="Merkel B.J."/>
            <person name="Hornburger P."/>
            <person name="Mueller R.-W."/>
            <person name="Bruemmer F."/>
            <person name="Labrenz M."/>
            <person name="Spormann A.M."/>
            <person name="Op Den Camp H."/>
            <person name="Overmann J."/>
            <person name="Amann R."/>
            <person name="Jetten M.S.M."/>
            <person name="Mascher T."/>
            <person name="Medema M.H."/>
            <person name="Devos D.P."/>
            <person name="Kaster A.-K."/>
            <person name="Ovreas L."/>
            <person name="Rohde M."/>
            <person name="Galperin M.Y."/>
            <person name="Jogler C."/>
        </authorList>
    </citation>
    <scope>NUCLEOTIDE SEQUENCE [LARGE SCALE GENOMIC DNA]</scope>
    <source>
        <strain evidence="3 4">Mal64</strain>
    </source>
</reference>
<comment type="caution">
    <text evidence="3">The sequence shown here is derived from an EMBL/GenBank/DDBJ whole genome shotgun (WGS) entry which is preliminary data.</text>
</comment>
<feature type="compositionally biased region" description="Acidic residues" evidence="1">
    <location>
        <begin position="625"/>
        <end position="634"/>
    </location>
</feature>
<sequence>MHRYSEADCRSASHADLRLRTAPSRAPAPRGLSLVEMLVAMAITLLMMAAVATVFTNVSASVSRRQATIELSTQLRHVREVLQADLAGATCPAVPWQRPESNHGYLEIIEGPQNDAYPSVWLFDGTGDGAPDGMAAAGGDTPGIDMTVSSLPGSLRRFEETDYATGDTERPDEGPVGAIGSNFRDEAWRKANKTDGRGLGDADDVLMLTVRNETTPFVGAAPTFESYDPITGLEAVPFPGWGSQTIESTLAEVVWFAVENPPELDTAPTYYFGEPGYRTVYRRALLIAPWLDYGVKVAGESAGKGVVRVLRGSIPKNRADLAIASLIAFQDRFDLSVRIEWDPLLDGGAGRWKIVTNTLGDLTKRENRYEHHGYVFAGGLVGGERAFPFAVTSAGQYDASQAVTFLADPEFGLSTNDPGFVSLTAPRSLGIADLTLPRQVVGYEPDNYSANDADDRFTQSQYQYYYTHPTNSDRNRTVRPFVYLRNTTGAPATARAIVDEDGFVVRVVRGLAPLSGKRRGEDVMLTEATQFDLKAYDPGAPVYAVYGSGYSNSSPFSADAVIGPDAPLWAKAYLDDLTDTGLVGDSVLNSAATPSGSAPGSADRPWAYERSGEYVDLGYGSTFFDPDDSDSDESFTDHHNGANSQFVALPLPTQGGQPQEVAPVPVAPGVPRPRFFNSGEIRLPNYVVESATLPMRLAPGYSVYDTWSLHYENNGVNEDRDGFEPGPPEVFGLLTDLTNAIPLIDEGTNGLEDFGVYVNAVLGAKRFSADDPGERETQPPYDSALRGVQVSLGAYERDSRQIRAVKVVQTFVPE</sequence>
<keyword evidence="4" id="KW-1185">Reference proteome</keyword>
<dbReference type="Proteomes" id="UP000315440">
    <property type="component" value="Unassembled WGS sequence"/>
</dbReference>
<feature type="transmembrane region" description="Helical" evidence="2">
    <location>
        <begin position="34"/>
        <end position="55"/>
    </location>
</feature>
<dbReference type="AlphaFoldDB" id="A0A5C5ZG06"/>
<feature type="region of interest" description="Disordered" evidence="1">
    <location>
        <begin position="622"/>
        <end position="641"/>
    </location>
</feature>
<dbReference type="RefSeq" id="WP_197525899.1">
    <property type="nucleotide sequence ID" value="NZ_SJPQ01000006.1"/>
</dbReference>
<proteinExistence type="predicted"/>
<evidence type="ECO:0000256" key="1">
    <source>
        <dbReference type="SAM" id="MobiDB-lite"/>
    </source>
</evidence>
<organism evidence="3 4">
    <name type="scientific">Pseudobythopirellula maris</name>
    <dbReference type="NCBI Taxonomy" id="2527991"/>
    <lineage>
        <taxon>Bacteria</taxon>
        <taxon>Pseudomonadati</taxon>
        <taxon>Planctomycetota</taxon>
        <taxon>Planctomycetia</taxon>
        <taxon>Pirellulales</taxon>
        <taxon>Lacipirellulaceae</taxon>
        <taxon>Pseudobythopirellula</taxon>
    </lineage>
</organism>
<keyword evidence="2" id="KW-0472">Membrane</keyword>
<evidence type="ECO:0000313" key="4">
    <source>
        <dbReference type="Proteomes" id="UP000315440"/>
    </source>
</evidence>
<keyword evidence="2" id="KW-0812">Transmembrane</keyword>
<gene>
    <name evidence="3" type="ORF">Mal64_38860</name>
</gene>
<dbReference type="Pfam" id="PF07963">
    <property type="entry name" value="N_methyl"/>
    <property type="match status" value="1"/>
</dbReference>